<dbReference type="RefSeq" id="WP_190538770.1">
    <property type="nucleotide sequence ID" value="NZ_CAWPNP010000080.1"/>
</dbReference>
<protein>
    <submittedName>
        <fullName evidence="1">Uncharacterized protein</fullName>
    </submittedName>
</protein>
<dbReference type="Proteomes" id="UP000647273">
    <property type="component" value="Unassembled WGS sequence"/>
</dbReference>
<evidence type="ECO:0000313" key="1">
    <source>
        <dbReference type="EMBL" id="MBD2223423.1"/>
    </source>
</evidence>
<proteinExistence type="predicted"/>
<evidence type="ECO:0000313" key="2">
    <source>
        <dbReference type="Proteomes" id="UP000647273"/>
    </source>
</evidence>
<organism evidence="1 2">
    <name type="scientific">Calothrix anomala FACHB-343</name>
    <dbReference type="NCBI Taxonomy" id="2692894"/>
    <lineage>
        <taxon>Bacteria</taxon>
        <taxon>Bacillati</taxon>
        <taxon>Cyanobacteriota</taxon>
        <taxon>Cyanophyceae</taxon>
        <taxon>Nostocales</taxon>
        <taxon>Calotrichaceae</taxon>
        <taxon>Calothrix</taxon>
    </lineage>
</organism>
<keyword evidence="2" id="KW-1185">Reference proteome</keyword>
<dbReference type="EMBL" id="JACJQG010000004">
    <property type="protein sequence ID" value="MBD2223423.1"/>
    <property type="molecule type" value="Genomic_DNA"/>
</dbReference>
<reference evidence="1 2" key="1">
    <citation type="journal article" date="2020" name="ISME J.">
        <title>Comparative genomics reveals insights into cyanobacterial evolution and habitat adaptation.</title>
        <authorList>
            <person name="Chen M.Y."/>
            <person name="Teng W.K."/>
            <person name="Zhao L."/>
            <person name="Hu C.X."/>
            <person name="Zhou Y.K."/>
            <person name="Han B.P."/>
            <person name="Song L.R."/>
            <person name="Shu W.S."/>
        </authorList>
    </citation>
    <scope>NUCLEOTIDE SEQUENCE [LARGE SCALE GENOMIC DNA]</scope>
    <source>
        <strain evidence="1 2">FACHB-343</strain>
    </source>
</reference>
<sequence>QTSFCANDEAVNLIPNVTGGTFQVLDAQGKVIKNALAVDVGAAIANSQFLPKAVTIDEAETSTQVTLKYTITSSQGCTNSAQKTLTIFAVPDASFQVGSEAENQTNICENALPVELIPKVASGKFRVLIGDKDISDDALDYQSNPPHLIPSAVKIGDARQVTLTIEYTIVNENNCTSQHVENLTVHRVPVSDFEAEIFQINANGFSVRVFDILPAQNSSMRLEWEHPNGEANTSNPDDNEFLISYNYDFNNWQAGAQVSITLQVITPENLGGCSSNPVTKNVAIPFGAVQGFNLVIRSGTNVLDEISLGSNNSFILGELEKQSESPAEYTIEAVTIPATLDSIVFTYTAPGDEEMVSSPMNTPYRLPDGWFNIVGDHIIQAQPVKEINNVLWLGVTSTTIIHISDGDTGTNTPTPSTPKSATLLNRLRVLFDTKEWNIQEIKGVNPNG</sequence>
<comment type="caution">
    <text evidence="1">The sequence shown here is derived from an EMBL/GenBank/DDBJ whole genome shotgun (WGS) entry which is preliminary data.</text>
</comment>
<accession>A0ABR8AQE6</accession>
<feature type="non-terminal residue" evidence="1">
    <location>
        <position position="1"/>
    </location>
</feature>
<name>A0ABR8AQE6_9CYAN</name>
<gene>
    <name evidence="1" type="ORF">H6G08_02755</name>
</gene>